<dbReference type="NCBIfam" id="TIGR02055">
    <property type="entry name" value="APS_reductase"/>
    <property type="match status" value="1"/>
</dbReference>
<dbReference type="CDD" id="cd23945">
    <property type="entry name" value="PAPS_reductase"/>
    <property type="match status" value="1"/>
</dbReference>
<accession>A0A1I0IL82</accession>
<dbReference type="Gene3D" id="3.40.50.620">
    <property type="entry name" value="HUPs"/>
    <property type="match status" value="1"/>
</dbReference>
<gene>
    <name evidence="14" type="primary">cysH</name>
    <name evidence="16" type="ORF">SAMN05216197_13843</name>
</gene>
<evidence type="ECO:0000256" key="3">
    <source>
        <dbReference type="ARBA" id="ARBA00022723"/>
    </source>
</evidence>
<feature type="binding site" evidence="14">
    <location>
        <position position="153"/>
    </location>
    <ligand>
        <name>[4Fe-4S] cluster</name>
        <dbReference type="ChEBI" id="CHEBI:49883"/>
    </ligand>
</feature>
<keyword evidence="3 14" id="KW-0479">Metal-binding</keyword>
<keyword evidence="2 14" id="KW-0963">Cytoplasm</keyword>
<evidence type="ECO:0000256" key="10">
    <source>
        <dbReference type="ARBA" id="ARBA00029514"/>
    </source>
</evidence>
<feature type="active site" description="Nucleophile; cysteine thiosulfonate intermediate" evidence="14">
    <location>
        <position position="269"/>
    </location>
</feature>
<evidence type="ECO:0000256" key="5">
    <source>
        <dbReference type="ARBA" id="ARBA00023004"/>
    </source>
</evidence>
<dbReference type="SUPFAM" id="SSF52402">
    <property type="entry name" value="Adenine nucleotide alpha hydrolases-like"/>
    <property type="match status" value="1"/>
</dbReference>
<keyword evidence="4 14" id="KW-0560">Oxidoreductase</keyword>
<feature type="binding site" evidence="14">
    <location>
        <position position="241"/>
    </location>
    <ligand>
        <name>[4Fe-4S] cluster</name>
        <dbReference type="ChEBI" id="CHEBI:49883"/>
    </ligand>
</feature>
<dbReference type="EC" id="1.8.4.10" evidence="9 14"/>
<dbReference type="NCBIfam" id="TIGR00434">
    <property type="entry name" value="cysH"/>
    <property type="match status" value="1"/>
</dbReference>
<keyword evidence="6 14" id="KW-0411">Iron-sulfur</keyword>
<proteinExistence type="inferred from homology"/>
<dbReference type="InterPro" id="IPR011798">
    <property type="entry name" value="APS_reductase"/>
</dbReference>
<comment type="pathway">
    <text evidence="8 14">Sulfur metabolism; hydrogen sulfide biosynthesis; sulfite from sulfate.</text>
</comment>
<dbReference type="HAMAP" id="MF_00063">
    <property type="entry name" value="CysH"/>
    <property type="match status" value="1"/>
</dbReference>
<evidence type="ECO:0000256" key="14">
    <source>
        <dbReference type="HAMAP-Rule" id="MF_00063"/>
    </source>
</evidence>
<dbReference type="AlphaFoldDB" id="A0A1I0IL82"/>
<evidence type="ECO:0000256" key="13">
    <source>
        <dbReference type="ARBA" id="ARBA00048441"/>
    </source>
</evidence>
<evidence type="ECO:0000256" key="4">
    <source>
        <dbReference type="ARBA" id="ARBA00023002"/>
    </source>
</evidence>
<dbReference type="GO" id="GO:0043866">
    <property type="term" value="F:adenylyl-sulfate reductase (thioredoxin) activity"/>
    <property type="evidence" value="ECO:0007669"/>
    <property type="project" value="UniProtKB-EC"/>
</dbReference>
<evidence type="ECO:0000259" key="15">
    <source>
        <dbReference type="Pfam" id="PF01507"/>
    </source>
</evidence>
<evidence type="ECO:0000256" key="8">
    <source>
        <dbReference type="ARBA" id="ARBA00024327"/>
    </source>
</evidence>
<dbReference type="GO" id="GO:0019379">
    <property type="term" value="P:sulfate assimilation, phosphoadenylyl sulfate reduction by phosphoadenylyl-sulfate reductase (thioredoxin)"/>
    <property type="evidence" value="ECO:0007669"/>
    <property type="project" value="UniProtKB-UniRule"/>
</dbReference>
<evidence type="ECO:0000313" key="16">
    <source>
        <dbReference type="EMBL" id="SET97840.1"/>
    </source>
</evidence>
<dbReference type="GO" id="GO:0046872">
    <property type="term" value="F:metal ion binding"/>
    <property type="evidence" value="ECO:0007669"/>
    <property type="project" value="UniProtKB-KW"/>
</dbReference>
<dbReference type="InterPro" id="IPR002500">
    <property type="entry name" value="PAPS_reduct_dom"/>
</dbReference>
<dbReference type="GO" id="GO:0004604">
    <property type="term" value="F:phosphoadenylyl-sulfate reductase (thioredoxin) activity"/>
    <property type="evidence" value="ECO:0007669"/>
    <property type="project" value="UniProtKB-UniRule"/>
</dbReference>
<dbReference type="Pfam" id="PF01507">
    <property type="entry name" value="PAPS_reduct"/>
    <property type="match status" value="1"/>
</dbReference>
<dbReference type="GO" id="GO:0019344">
    <property type="term" value="P:cysteine biosynthetic process"/>
    <property type="evidence" value="ECO:0007669"/>
    <property type="project" value="InterPro"/>
</dbReference>
<feature type="domain" description="Phosphoadenosine phosphosulphate reductase" evidence="15">
    <location>
        <begin position="70"/>
        <end position="247"/>
    </location>
</feature>
<dbReference type="PANTHER" id="PTHR46482">
    <property type="entry name" value="5'-ADENYLYLSULFATE REDUCTASE 3, CHLOROPLASTIC"/>
    <property type="match status" value="1"/>
</dbReference>
<evidence type="ECO:0000256" key="2">
    <source>
        <dbReference type="ARBA" id="ARBA00022490"/>
    </source>
</evidence>
<dbReference type="GO" id="GO:0005737">
    <property type="term" value="C:cytoplasm"/>
    <property type="evidence" value="ECO:0007669"/>
    <property type="project" value="UniProtKB-SubCell"/>
</dbReference>
<evidence type="ECO:0000256" key="9">
    <source>
        <dbReference type="ARBA" id="ARBA00024386"/>
    </source>
</evidence>
<evidence type="ECO:0000313" key="17">
    <source>
        <dbReference type="Proteomes" id="UP000182332"/>
    </source>
</evidence>
<comment type="catalytic activity">
    <reaction evidence="13 14">
        <text>[thioredoxin]-disulfide + sulfite + AMP + 2 H(+) = adenosine 5'-phosphosulfate + [thioredoxin]-dithiol</text>
        <dbReference type="Rhea" id="RHEA:21976"/>
        <dbReference type="Rhea" id="RHEA-COMP:10698"/>
        <dbReference type="Rhea" id="RHEA-COMP:10700"/>
        <dbReference type="ChEBI" id="CHEBI:15378"/>
        <dbReference type="ChEBI" id="CHEBI:17359"/>
        <dbReference type="ChEBI" id="CHEBI:29950"/>
        <dbReference type="ChEBI" id="CHEBI:50058"/>
        <dbReference type="ChEBI" id="CHEBI:58243"/>
        <dbReference type="ChEBI" id="CHEBI:456215"/>
        <dbReference type="EC" id="1.8.4.10"/>
    </reaction>
</comment>
<dbReference type="PANTHER" id="PTHR46482:SF9">
    <property type="entry name" value="5'-ADENYLYLSULFATE REDUCTASE 1, CHLOROPLASTIC"/>
    <property type="match status" value="1"/>
</dbReference>
<evidence type="ECO:0000256" key="6">
    <source>
        <dbReference type="ARBA" id="ARBA00023014"/>
    </source>
</evidence>
<comment type="subcellular location">
    <subcellularLocation>
        <location evidence="14">Cytoplasm</location>
    </subcellularLocation>
</comment>
<dbReference type="GO" id="GO:0070814">
    <property type="term" value="P:hydrogen sulfide biosynthetic process"/>
    <property type="evidence" value="ECO:0007669"/>
    <property type="project" value="UniProtKB-UniRule"/>
</dbReference>
<organism evidence="16 17">
    <name type="scientific">Pseudomonas graminis</name>
    <dbReference type="NCBI Taxonomy" id="158627"/>
    <lineage>
        <taxon>Bacteria</taxon>
        <taxon>Pseudomonadati</taxon>
        <taxon>Pseudomonadota</taxon>
        <taxon>Gammaproteobacteria</taxon>
        <taxon>Pseudomonadales</taxon>
        <taxon>Pseudomonadaceae</taxon>
        <taxon>Pseudomonas</taxon>
    </lineage>
</organism>
<comment type="function">
    <text evidence="7 14">Catalyzes the formation of sulfite from adenosine 5'-phosphosulfate (APS) using thioredoxin as an electron donor.</text>
</comment>
<sequence length="280" mass="32198">MSVSVQLLSGKRPDVFCYHLRHYERLSASPDQEAAQMNHPFDVDDIAATFANKSPSDILKFAFQHFGDDLWISFSGAEDVVLVDMAWKINKNVKVFSLDTGRLHPETYRFIDQVREQYKIDIDIVSPDREKLEPMVKEKGLFSFYRDGHGECCGIRKIEPLRRKLSGVTSWATGQRRDQSPSTRNNVAVVEIDGAFSTPERTLYKFNPLAQMSSADVWNYIRMLELPFNALHERGFISIGCEPCTRPVLPNQHEREGRWWWEEATQKECGLHAGNMIAKE</sequence>
<name>A0A1I0IL82_9PSED</name>
<feature type="binding site" evidence="14">
    <location>
        <position position="244"/>
    </location>
    <ligand>
        <name>[4Fe-4S] cluster</name>
        <dbReference type="ChEBI" id="CHEBI:49883"/>
    </ligand>
</feature>
<dbReference type="InterPro" id="IPR004511">
    <property type="entry name" value="PAPS/APS_Rdtase"/>
</dbReference>
<dbReference type="PIRSF" id="PIRSF000857">
    <property type="entry name" value="PAPS_reductase"/>
    <property type="match status" value="1"/>
</dbReference>
<evidence type="ECO:0000256" key="1">
    <source>
        <dbReference type="ARBA" id="ARBA00009732"/>
    </source>
</evidence>
<protein>
    <recommendedName>
        <fullName evidence="10 14">Adenosine 5'-phosphosulfate reductase</fullName>
        <shortName evidence="14">APS reductase</shortName>
        <ecNumber evidence="9 14">1.8.4.10</ecNumber>
    </recommendedName>
    <alternativeName>
        <fullName evidence="12 14">5'-adenylylsulfate reductase</fullName>
    </alternativeName>
    <alternativeName>
        <fullName evidence="11 14">Thioredoxin-dependent 5'-adenylylsulfate reductase</fullName>
    </alternativeName>
</protein>
<evidence type="ECO:0000256" key="7">
    <source>
        <dbReference type="ARBA" id="ARBA00024298"/>
    </source>
</evidence>
<comment type="cofactor">
    <cofactor evidence="14">
        <name>[4Fe-4S] cluster</name>
        <dbReference type="ChEBI" id="CHEBI:49883"/>
    </cofactor>
    <text evidence="14">Binds 1 [4Fe-4S] cluster per subunit.</text>
</comment>
<dbReference type="GO" id="GO:0051539">
    <property type="term" value="F:4 iron, 4 sulfur cluster binding"/>
    <property type="evidence" value="ECO:0007669"/>
    <property type="project" value="UniProtKB-UniRule"/>
</dbReference>
<dbReference type="Proteomes" id="UP000182332">
    <property type="component" value="Unassembled WGS sequence"/>
</dbReference>
<dbReference type="NCBIfam" id="NF002537">
    <property type="entry name" value="PRK02090.1"/>
    <property type="match status" value="1"/>
</dbReference>
<reference evidence="16 17" key="1">
    <citation type="submission" date="2016-10" db="EMBL/GenBank/DDBJ databases">
        <authorList>
            <person name="de Groot N.N."/>
        </authorList>
    </citation>
    <scope>NUCLEOTIDE SEQUENCE [LARGE SCALE GENOMIC DNA]</scope>
    <source>
        <strain evidence="16 17">DSM 11363</strain>
    </source>
</reference>
<evidence type="ECO:0000256" key="12">
    <source>
        <dbReference type="ARBA" id="ARBA00032041"/>
    </source>
</evidence>
<evidence type="ECO:0000256" key="11">
    <source>
        <dbReference type="ARBA" id="ARBA00030894"/>
    </source>
</evidence>
<feature type="binding site" evidence="14">
    <location>
        <position position="152"/>
    </location>
    <ligand>
        <name>[4Fe-4S] cluster</name>
        <dbReference type="ChEBI" id="CHEBI:49883"/>
    </ligand>
</feature>
<keyword evidence="5 14" id="KW-0408">Iron</keyword>
<dbReference type="InterPro" id="IPR014729">
    <property type="entry name" value="Rossmann-like_a/b/a_fold"/>
</dbReference>
<dbReference type="EMBL" id="FOHW01000038">
    <property type="protein sequence ID" value="SET97840.1"/>
    <property type="molecule type" value="Genomic_DNA"/>
</dbReference>
<comment type="similarity">
    <text evidence="1 14">Belongs to the PAPS reductase family. CysH subfamily.</text>
</comment>